<reference evidence="2 3" key="1">
    <citation type="journal article" date="2007" name="Proc. Natl. Acad. Sci. U.S.A.">
        <title>The genome of Syntrophus aciditrophicus: life at the thermodynamic limit of microbial growth.</title>
        <authorList>
            <person name="McInerney M.J."/>
            <person name="Rohlin L."/>
            <person name="Mouttaki H."/>
            <person name="Kim U."/>
            <person name="Krupp R.S."/>
            <person name="Rios-Hernandez L."/>
            <person name="Sieber J."/>
            <person name="Struchtemeyer C.G."/>
            <person name="Bhattacharyya A."/>
            <person name="Campbell J.W."/>
            <person name="Gunsalus R.P."/>
        </authorList>
    </citation>
    <scope>NUCLEOTIDE SEQUENCE [LARGE SCALE GENOMIC DNA]</scope>
    <source>
        <strain evidence="2 3">SB</strain>
    </source>
</reference>
<dbReference type="STRING" id="56780.SYN_00873"/>
<keyword evidence="3" id="KW-1185">Reference proteome</keyword>
<evidence type="ECO:0000256" key="1">
    <source>
        <dbReference type="SAM" id="MobiDB-lite"/>
    </source>
</evidence>
<evidence type="ECO:0000313" key="2">
    <source>
        <dbReference type="EMBL" id="ABC78689.1"/>
    </source>
</evidence>
<dbReference type="EMBL" id="CP000252">
    <property type="protein sequence ID" value="ABC78689.1"/>
    <property type="molecule type" value="Genomic_DNA"/>
</dbReference>
<dbReference type="HOGENOM" id="CLU_3048748_0_0_7"/>
<dbReference type="Proteomes" id="UP000001933">
    <property type="component" value="Chromosome"/>
</dbReference>
<gene>
    <name evidence="2" type="ORF">SYN_00873</name>
</gene>
<feature type="compositionally biased region" description="Basic and acidic residues" evidence="1">
    <location>
        <begin position="39"/>
        <end position="54"/>
    </location>
</feature>
<evidence type="ECO:0000313" key="3">
    <source>
        <dbReference type="Proteomes" id="UP000001933"/>
    </source>
</evidence>
<dbReference type="InParanoid" id="Q2LX77"/>
<sequence length="54" mass="6508">MEKKRRFRDERKEGHEGTEERLFSFDFNAEGNRPLNDGNGREAYREVDLQNHIL</sequence>
<dbReference type="AlphaFoldDB" id="Q2LX77"/>
<accession>Q2LX77</accession>
<name>Q2LX77_SYNAS</name>
<dbReference type="KEGG" id="sat:SYN_00873"/>
<feature type="region of interest" description="Disordered" evidence="1">
    <location>
        <begin position="1"/>
        <end position="54"/>
    </location>
</feature>
<feature type="compositionally biased region" description="Basic and acidic residues" evidence="1">
    <location>
        <begin position="1"/>
        <end position="23"/>
    </location>
</feature>
<organism evidence="2 3">
    <name type="scientific">Syntrophus aciditrophicus (strain SB)</name>
    <dbReference type="NCBI Taxonomy" id="56780"/>
    <lineage>
        <taxon>Bacteria</taxon>
        <taxon>Pseudomonadati</taxon>
        <taxon>Thermodesulfobacteriota</taxon>
        <taxon>Syntrophia</taxon>
        <taxon>Syntrophales</taxon>
        <taxon>Syntrophaceae</taxon>
        <taxon>Syntrophus</taxon>
    </lineage>
</organism>
<protein>
    <submittedName>
        <fullName evidence="2">Hypothetical cytosolic protein</fullName>
    </submittedName>
</protein>
<proteinExistence type="predicted"/>